<dbReference type="Gene3D" id="1.10.530.10">
    <property type="match status" value="1"/>
</dbReference>
<gene>
    <name evidence="6" type="ORF">NOG11_04790</name>
</gene>
<feature type="chain" id="PRO_5040950395" evidence="4">
    <location>
        <begin position="22"/>
        <end position="572"/>
    </location>
</feature>
<dbReference type="InterPro" id="IPR008258">
    <property type="entry name" value="Transglycosylase_SLT_dom_1"/>
</dbReference>
<comment type="similarity">
    <text evidence="2">Belongs to the virb1 family.</text>
</comment>
<organism evidence="6 7">
    <name type="scientific">Parvularcula maris</name>
    <dbReference type="NCBI Taxonomy" id="2965077"/>
    <lineage>
        <taxon>Bacteria</taxon>
        <taxon>Pseudomonadati</taxon>
        <taxon>Pseudomonadota</taxon>
        <taxon>Alphaproteobacteria</taxon>
        <taxon>Parvularculales</taxon>
        <taxon>Parvularculaceae</taxon>
        <taxon>Parvularcula</taxon>
    </lineage>
</organism>
<proteinExistence type="inferred from homology"/>
<dbReference type="PANTHER" id="PTHR37423:SF2">
    <property type="entry name" value="MEMBRANE-BOUND LYTIC MUREIN TRANSGLYCOSYLASE C"/>
    <property type="match status" value="1"/>
</dbReference>
<evidence type="ECO:0000313" key="7">
    <source>
        <dbReference type="Proteomes" id="UP001142610"/>
    </source>
</evidence>
<reference evidence="6" key="1">
    <citation type="submission" date="2022-07" db="EMBL/GenBank/DDBJ databases">
        <title>Parvularcula maris sp. nov., an algicidal bacterium isolated from seawater.</title>
        <authorList>
            <person name="Li F."/>
        </authorList>
    </citation>
    <scope>NUCLEOTIDE SEQUENCE</scope>
    <source>
        <strain evidence="6">BGMRC 0090</strain>
    </source>
</reference>
<sequence>MIKRVLLACSALLGSAFAAEADVLSDADEKRYRDVFMLQDAGRMSDADKIIEKIEDPILLGYVLEQRYMHPTAYRSSYSELSRWLSSYADHPDARRIYSLAMKRRPSGARPQRPVSRRWRTSSTTILTPDLQADYDSLRGGRKEAVRRIEGRIRYLLGKDRPTQALAYLNDPRQFNQLTSRQTDRIRGWIAESYYVHGKLSDAQRLAEQAANRSGTSAVMAQWTAGLVAWRRGDMEKAFRYHSAMADEPHQTSSLRAGAAFWAARAALATGRSDEALLYLDVAASYPLTFYGQLALGQLGQGSGVDWSPIELTEGDLDQLLDKNPRITRAIALSEVGRHTDAAMELRYAHGELKPEDDRALLALAGQLNTPSAQVHLSEATAIREDTSRALWASLYPVPEGFEPNGGFEIDKAVLFGLIRQESKFSNRARSRVGAAGLMQLMPRTASYITGDRRLMQRGSKASERLYDPGYNMQLGQSYVQMLLTEYNKGAGDMFEMALSYNWGPGNFRRYKARAGIDDQLLLLESVPNKEARQFVDVVMTNIWVYRDRLGEPAPDRDAASAGQRPIYQSVR</sequence>
<dbReference type="Proteomes" id="UP001142610">
    <property type="component" value="Unassembled WGS sequence"/>
</dbReference>
<dbReference type="PANTHER" id="PTHR37423">
    <property type="entry name" value="SOLUBLE LYTIC MUREIN TRANSGLYCOSYLASE-RELATED"/>
    <property type="match status" value="1"/>
</dbReference>
<dbReference type="GO" id="GO:0004553">
    <property type="term" value="F:hydrolase activity, hydrolyzing O-glycosyl compounds"/>
    <property type="evidence" value="ECO:0007669"/>
    <property type="project" value="InterPro"/>
</dbReference>
<keyword evidence="7" id="KW-1185">Reference proteome</keyword>
<dbReference type="InterPro" id="IPR023346">
    <property type="entry name" value="Lysozyme-like_dom_sf"/>
</dbReference>
<protein>
    <submittedName>
        <fullName evidence="6">Transglycosylase SLT domain-containing protein</fullName>
    </submittedName>
</protein>
<evidence type="ECO:0000256" key="3">
    <source>
        <dbReference type="ARBA" id="ARBA00022729"/>
    </source>
</evidence>
<dbReference type="InterPro" id="IPR008939">
    <property type="entry name" value="Lytic_TGlycosylase_superhlx_U"/>
</dbReference>
<dbReference type="Gene3D" id="1.25.20.10">
    <property type="entry name" value="Bacterial muramidases"/>
    <property type="match status" value="1"/>
</dbReference>
<dbReference type="SUPFAM" id="SSF48435">
    <property type="entry name" value="Bacterial muramidases"/>
    <property type="match status" value="1"/>
</dbReference>
<comment type="similarity">
    <text evidence="1">Belongs to the transglycosylase Slt family.</text>
</comment>
<evidence type="ECO:0000256" key="4">
    <source>
        <dbReference type="SAM" id="SignalP"/>
    </source>
</evidence>
<dbReference type="SUPFAM" id="SSF53955">
    <property type="entry name" value="Lysozyme-like"/>
    <property type="match status" value="1"/>
</dbReference>
<name>A0A9X2RJG5_9PROT</name>
<feature type="domain" description="Transglycosylase SLT" evidence="5">
    <location>
        <begin position="408"/>
        <end position="517"/>
    </location>
</feature>
<evidence type="ECO:0000256" key="1">
    <source>
        <dbReference type="ARBA" id="ARBA00007734"/>
    </source>
</evidence>
<evidence type="ECO:0000256" key="2">
    <source>
        <dbReference type="ARBA" id="ARBA00009387"/>
    </source>
</evidence>
<accession>A0A9X2RJG5</accession>
<feature type="signal peptide" evidence="4">
    <location>
        <begin position="1"/>
        <end position="21"/>
    </location>
</feature>
<comment type="caution">
    <text evidence="6">The sequence shown here is derived from an EMBL/GenBank/DDBJ whole genome shotgun (WGS) entry which is preliminary data.</text>
</comment>
<dbReference type="EMBL" id="JANIBC010000002">
    <property type="protein sequence ID" value="MCQ8184698.1"/>
    <property type="molecule type" value="Genomic_DNA"/>
</dbReference>
<evidence type="ECO:0000259" key="5">
    <source>
        <dbReference type="Pfam" id="PF01464"/>
    </source>
</evidence>
<dbReference type="Pfam" id="PF01464">
    <property type="entry name" value="SLT"/>
    <property type="match status" value="1"/>
</dbReference>
<dbReference type="GO" id="GO:0042597">
    <property type="term" value="C:periplasmic space"/>
    <property type="evidence" value="ECO:0007669"/>
    <property type="project" value="InterPro"/>
</dbReference>
<evidence type="ECO:0000313" key="6">
    <source>
        <dbReference type="EMBL" id="MCQ8184698.1"/>
    </source>
</evidence>
<dbReference type="AlphaFoldDB" id="A0A9X2RJG5"/>
<keyword evidence="3 4" id="KW-0732">Signal</keyword>
<dbReference type="RefSeq" id="WP_256618545.1">
    <property type="nucleotide sequence ID" value="NZ_JANIBC010000002.1"/>
</dbReference>